<organism evidence="2 3">
    <name type="scientific">Fusarium equiseti</name>
    <name type="common">Fusarium scirpi</name>
    <dbReference type="NCBI Taxonomy" id="61235"/>
    <lineage>
        <taxon>Eukaryota</taxon>
        <taxon>Fungi</taxon>
        <taxon>Dikarya</taxon>
        <taxon>Ascomycota</taxon>
        <taxon>Pezizomycotina</taxon>
        <taxon>Sordariomycetes</taxon>
        <taxon>Hypocreomycetidae</taxon>
        <taxon>Hypocreales</taxon>
        <taxon>Nectriaceae</taxon>
        <taxon>Fusarium</taxon>
        <taxon>Fusarium incarnatum-equiseti species complex</taxon>
    </lineage>
</organism>
<proteinExistence type="predicted"/>
<name>A0A8J2IRL0_FUSEQ</name>
<protein>
    <recommendedName>
        <fullName evidence="1">F-box domain-containing protein</fullName>
    </recommendedName>
</protein>
<dbReference type="PROSITE" id="PS50181">
    <property type="entry name" value="FBOX"/>
    <property type="match status" value="1"/>
</dbReference>
<accession>A0A8J2IRL0</accession>
<dbReference type="InterPro" id="IPR001810">
    <property type="entry name" value="F-box_dom"/>
</dbReference>
<evidence type="ECO:0000313" key="2">
    <source>
        <dbReference type="EMBL" id="CAG7558859.1"/>
    </source>
</evidence>
<sequence>MLMLLPPEILEHICEKLHGIDLKSLSQTSKYLHQTTHRPLWRSLTISPPSSTNRHSISSSAPPKQCLQSTRALHFHIDDAKHCVHAHDWLGYMGNWLEKDPQLHDTWEGRSDSFGLGNGRLVRVKYECLVQRALALLGRFEEGQLETFSWDYMTCTPSEVLVHLTLHHPSVQSLNFTTDPFCSRFNRWSRNTDINLSAFHNIRRFIWKAPMGCHFGNIATLIQRNAWHLEELELDLQCWSRQWENREMRVVRQGDRWDKIPASTMLARQIFGLGMDADMDMCFPKMKTLKLTRVPLKDEITGKAVSPACINFSNLTSLTLNMCPYWTTLLTTLTQFQTPINLKSFEILDFYLQTPHETAIRKTSIITNFLDTFTSLEELYISYCGPTSVLKFWEHLAGHTSLKRFVHHQRVTDRDDEMVGVRMGSDLMGLGLDEDELKKVTEDPGINPLSRLDLQFFGLTCAPKYLRDVLLPFASKASLKVLHIRHTGVNIDCSPSWIFDKGRGTENTASTASNDDINNEISAALKQGQIPPLRQSFRLFADWIFGPEGITSLECIVAGDLSHGSRYAENNVLVCRKESGYRVIGQRDGVEEWRDVKRRFGKSLRSCPVENIIPEYN</sequence>
<dbReference type="CDD" id="cd09917">
    <property type="entry name" value="F-box_SF"/>
    <property type="match status" value="1"/>
</dbReference>
<dbReference type="Proteomes" id="UP000693738">
    <property type="component" value="Unassembled WGS sequence"/>
</dbReference>
<comment type="caution">
    <text evidence="2">The sequence shown here is derived from an EMBL/GenBank/DDBJ whole genome shotgun (WGS) entry which is preliminary data.</text>
</comment>
<reference evidence="2" key="1">
    <citation type="submission" date="2021-05" db="EMBL/GenBank/DDBJ databases">
        <authorList>
            <person name="Khan N."/>
        </authorList>
    </citation>
    <scope>NUCLEOTIDE SEQUENCE</scope>
</reference>
<dbReference type="AlphaFoldDB" id="A0A8J2IRL0"/>
<dbReference type="Pfam" id="PF12937">
    <property type="entry name" value="F-box-like"/>
    <property type="match status" value="1"/>
</dbReference>
<feature type="domain" description="F-box" evidence="1">
    <location>
        <begin position="1"/>
        <end position="44"/>
    </location>
</feature>
<evidence type="ECO:0000259" key="1">
    <source>
        <dbReference type="PROSITE" id="PS50181"/>
    </source>
</evidence>
<gene>
    <name evidence="2" type="ORF">FEQUK3_LOCUS4562</name>
</gene>
<evidence type="ECO:0000313" key="3">
    <source>
        <dbReference type="Proteomes" id="UP000693738"/>
    </source>
</evidence>
<dbReference type="EMBL" id="CAJSTJ010000127">
    <property type="protein sequence ID" value="CAG7558859.1"/>
    <property type="molecule type" value="Genomic_DNA"/>
</dbReference>